<evidence type="ECO:0000259" key="3">
    <source>
        <dbReference type="PROSITE" id="PS50048"/>
    </source>
</evidence>
<feature type="compositionally biased region" description="Polar residues" evidence="2">
    <location>
        <begin position="72"/>
        <end position="86"/>
    </location>
</feature>
<organism evidence="4 5">
    <name type="scientific">Hapsidospora chrysogenum (strain ATCC 11550 / CBS 779.69 / DSM 880 / IAM 14645 / JCM 23072 / IMI 49137)</name>
    <name type="common">Acremonium chrysogenum</name>
    <dbReference type="NCBI Taxonomy" id="857340"/>
    <lineage>
        <taxon>Eukaryota</taxon>
        <taxon>Fungi</taxon>
        <taxon>Dikarya</taxon>
        <taxon>Ascomycota</taxon>
        <taxon>Pezizomycotina</taxon>
        <taxon>Sordariomycetes</taxon>
        <taxon>Hypocreomycetidae</taxon>
        <taxon>Hypocreales</taxon>
        <taxon>Bionectriaceae</taxon>
        <taxon>Hapsidospora</taxon>
    </lineage>
</organism>
<comment type="caution">
    <text evidence="4">The sequence shown here is derived from an EMBL/GenBank/DDBJ whole genome shotgun (WGS) entry which is preliminary data.</text>
</comment>
<proteinExistence type="predicted"/>
<dbReference type="PROSITE" id="PS00463">
    <property type="entry name" value="ZN2_CY6_FUNGAL_1"/>
    <property type="match status" value="1"/>
</dbReference>
<dbReference type="CDD" id="cd00067">
    <property type="entry name" value="GAL4"/>
    <property type="match status" value="1"/>
</dbReference>
<dbReference type="Proteomes" id="UP000029964">
    <property type="component" value="Unassembled WGS sequence"/>
</dbReference>
<dbReference type="SMART" id="SM00066">
    <property type="entry name" value="GAL4"/>
    <property type="match status" value="1"/>
</dbReference>
<feature type="compositionally biased region" description="Low complexity" evidence="2">
    <location>
        <begin position="112"/>
        <end position="127"/>
    </location>
</feature>
<dbReference type="GO" id="GO:0008270">
    <property type="term" value="F:zinc ion binding"/>
    <property type="evidence" value="ECO:0007669"/>
    <property type="project" value="InterPro"/>
</dbReference>
<feature type="compositionally biased region" description="Low complexity" evidence="2">
    <location>
        <begin position="87"/>
        <end position="97"/>
    </location>
</feature>
<evidence type="ECO:0000313" key="5">
    <source>
        <dbReference type="Proteomes" id="UP000029964"/>
    </source>
</evidence>
<dbReference type="EMBL" id="JPKY01000053">
    <property type="protein sequence ID" value="KFH44165.1"/>
    <property type="molecule type" value="Genomic_DNA"/>
</dbReference>
<feature type="domain" description="Zn(2)-C6 fungal-type" evidence="3">
    <location>
        <begin position="10"/>
        <end position="38"/>
    </location>
</feature>
<dbReference type="HOGENOM" id="CLU_013866_7_1_1"/>
<gene>
    <name evidence="4" type="ORF">ACRE_050390</name>
</gene>
<dbReference type="InterPro" id="IPR036864">
    <property type="entry name" value="Zn2-C6_fun-type_DNA-bd_sf"/>
</dbReference>
<evidence type="ECO:0000313" key="4">
    <source>
        <dbReference type="EMBL" id="KFH44165.1"/>
    </source>
</evidence>
<dbReference type="Gene3D" id="4.10.240.10">
    <property type="entry name" value="Zn(2)-C6 fungal-type DNA-binding domain"/>
    <property type="match status" value="1"/>
</dbReference>
<dbReference type="AlphaFoldDB" id="A0A086T483"/>
<keyword evidence="5" id="KW-1185">Reference proteome</keyword>
<evidence type="ECO:0000256" key="2">
    <source>
        <dbReference type="SAM" id="MobiDB-lite"/>
    </source>
</evidence>
<dbReference type="SUPFAM" id="SSF57701">
    <property type="entry name" value="Zn2/Cys6 DNA-binding domain"/>
    <property type="match status" value="1"/>
</dbReference>
<reference evidence="5" key="1">
    <citation type="journal article" date="2014" name="Genome Announc.">
        <title>Genome sequence and annotation of Acremonium chrysogenum, producer of the beta-lactam antibiotic cephalosporin C.</title>
        <authorList>
            <person name="Terfehr D."/>
            <person name="Dahlmann T.A."/>
            <person name="Specht T."/>
            <person name="Zadra I."/>
            <person name="Kuernsteiner H."/>
            <person name="Kueck U."/>
        </authorList>
    </citation>
    <scope>NUCLEOTIDE SEQUENCE [LARGE SCALE GENOMIC DNA]</scope>
    <source>
        <strain evidence="5">ATCC 11550 / CBS 779.69 / DSM 880 / IAM 14645 / JCM 23072 / IMI 49137</strain>
    </source>
</reference>
<feature type="region of interest" description="Disordered" evidence="2">
    <location>
        <begin position="65"/>
        <end position="129"/>
    </location>
</feature>
<name>A0A086T483_HAPC1</name>
<keyword evidence="1" id="KW-0539">Nucleus</keyword>
<dbReference type="InterPro" id="IPR001138">
    <property type="entry name" value="Zn2Cys6_DnaBD"/>
</dbReference>
<dbReference type="InterPro" id="IPR053175">
    <property type="entry name" value="DHMBA_Reg_Transcription_Factor"/>
</dbReference>
<sequence>MVYCGKASQGCQSCRTRRIKCDKLRPNCSQCIRVGKKCPGYRDQLSLMFRDESIKVMQKAHAQWGVDELPESPSQASGSGSTRNQKSSSKSPASLSSQGRTPAGDALPSPPASHAESSSTKKPSSTEVGRLNSSVISTLEEQGFQFYVNRYLVGHPDEPRNSEELKSYEWLFHPALRDVSAALGLAGLSNLRGDSELMTDARQRYGKALRTAGDLIKTNNAPTVDLTSRLVVMLAMFELVKGTDLSTGCVYAHVAGGAALIRSWYPMRRTPCGGVRPLLQLCYSTFLTAYEVGIPLPAMFREWVSFGQRTLSPEDQPSITLGLLIARFIEMSSYVRFNGLNDGKPTTTLTIEKLLSLDDEFSDWEASLAGSWRYKTEKSAHLPPAAVFEGEYHNYYDMWIARIWNHYRWSRILLNQLILDMVNSSPVSAQSLVSDEGRQERLATIKRLARDILASTPSHWRHPLLGDNAAVPVEQKGGGGAGAAGVPILLFQLQVAACAPGVPPEFWNWAYGVLECIWGDMGMQHAKTMMDTMLAHRESMKTRALGTPGCSTAKLSENSA</sequence>
<dbReference type="OrthoDB" id="5280547at2759"/>
<evidence type="ECO:0000256" key="1">
    <source>
        <dbReference type="ARBA" id="ARBA00023242"/>
    </source>
</evidence>
<dbReference type="STRING" id="857340.A0A086T483"/>
<dbReference type="PANTHER" id="PTHR38791">
    <property type="entry name" value="ZN(II)2CYS6 TRANSCRIPTION FACTOR (EUROFUNG)-RELATED-RELATED"/>
    <property type="match status" value="1"/>
</dbReference>
<dbReference type="PROSITE" id="PS50048">
    <property type="entry name" value="ZN2_CY6_FUNGAL_2"/>
    <property type="match status" value="1"/>
</dbReference>
<accession>A0A086T483</accession>
<dbReference type="GO" id="GO:0000981">
    <property type="term" value="F:DNA-binding transcription factor activity, RNA polymerase II-specific"/>
    <property type="evidence" value="ECO:0007669"/>
    <property type="project" value="InterPro"/>
</dbReference>
<protein>
    <recommendedName>
        <fullName evidence="3">Zn(2)-C6 fungal-type domain-containing protein</fullName>
    </recommendedName>
</protein>
<dbReference type="Pfam" id="PF00172">
    <property type="entry name" value="Zn_clus"/>
    <property type="match status" value="1"/>
</dbReference>
<dbReference type="PANTHER" id="PTHR38791:SF5">
    <property type="entry name" value="TRANSCRIPTION FACTOR DBAG-RELATED"/>
    <property type="match status" value="1"/>
</dbReference>